<protein>
    <submittedName>
        <fullName evidence="3">N5,N10-methylene tetrahydromethanopterin reductase</fullName>
    </submittedName>
</protein>
<evidence type="ECO:0000259" key="2">
    <source>
        <dbReference type="Pfam" id="PF00296"/>
    </source>
</evidence>
<evidence type="ECO:0000313" key="3">
    <source>
        <dbReference type="EMBL" id="GIE71189.1"/>
    </source>
</evidence>
<sequence>MSPGPYLRGNCRVSPPPVTIIAVDIGVLLPTGKAQWGADDDPRDLIAFGREAESLGFSSLFVNDSLISPRIEALTMLAALAATTTTATLGTGALLPFLRRPLQAAQSLASIDLLSGGRLTVAVGAGFPGRFGRPFYTLSDVPWPNRFARLDETITLWRALWSGATTFHGEFFQYDHIPPATRPFHDGGPPIWLGGATPTALTRTGRLYDGWLPYPPDPADYASGLLQIHQAATDSGRPANAITPALFVTLHIDEDENRSLKAMETYATATYGLSLNELKTTQAVITGSPDRVRTAINRYINAGTRHIIVRLAALDLHSQHHQLQRLAALIPKWKNAAETPQRPLSQQ</sequence>
<name>A0ABQ4BKI2_9ACTN</name>
<evidence type="ECO:0000313" key="4">
    <source>
        <dbReference type="Proteomes" id="UP000624709"/>
    </source>
</evidence>
<organism evidence="3 4">
    <name type="scientific">Actinoplanes palleronii</name>
    <dbReference type="NCBI Taxonomy" id="113570"/>
    <lineage>
        <taxon>Bacteria</taxon>
        <taxon>Bacillati</taxon>
        <taxon>Actinomycetota</taxon>
        <taxon>Actinomycetes</taxon>
        <taxon>Micromonosporales</taxon>
        <taxon>Micromonosporaceae</taxon>
        <taxon>Actinoplanes</taxon>
    </lineage>
</organism>
<dbReference type="SUPFAM" id="SSF51679">
    <property type="entry name" value="Bacterial luciferase-like"/>
    <property type="match status" value="1"/>
</dbReference>
<dbReference type="Gene3D" id="3.20.20.30">
    <property type="entry name" value="Luciferase-like domain"/>
    <property type="match status" value="1"/>
</dbReference>
<dbReference type="InterPro" id="IPR050564">
    <property type="entry name" value="F420-G6PD/mer"/>
</dbReference>
<keyword evidence="1" id="KW-0560">Oxidoreductase</keyword>
<keyword evidence="4" id="KW-1185">Reference proteome</keyword>
<evidence type="ECO:0000256" key="1">
    <source>
        <dbReference type="ARBA" id="ARBA00023002"/>
    </source>
</evidence>
<dbReference type="PANTHER" id="PTHR43244">
    <property type="match status" value="1"/>
</dbReference>
<feature type="domain" description="Luciferase-like" evidence="2">
    <location>
        <begin position="25"/>
        <end position="267"/>
    </location>
</feature>
<proteinExistence type="predicted"/>
<dbReference type="InterPro" id="IPR036661">
    <property type="entry name" value="Luciferase-like_sf"/>
</dbReference>
<dbReference type="PANTHER" id="PTHR43244:SF1">
    <property type="entry name" value="5,10-METHYLENETETRAHYDROMETHANOPTERIN REDUCTASE"/>
    <property type="match status" value="1"/>
</dbReference>
<gene>
    <name evidence="3" type="primary">hmd_3</name>
    <name evidence="3" type="ORF">Apa02nite_072970</name>
</gene>
<dbReference type="Pfam" id="PF00296">
    <property type="entry name" value="Bac_luciferase"/>
    <property type="match status" value="1"/>
</dbReference>
<dbReference type="InterPro" id="IPR011251">
    <property type="entry name" value="Luciferase-like_dom"/>
</dbReference>
<dbReference type="EMBL" id="BOMS01000121">
    <property type="protein sequence ID" value="GIE71189.1"/>
    <property type="molecule type" value="Genomic_DNA"/>
</dbReference>
<reference evidence="3 4" key="1">
    <citation type="submission" date="2021-01" db="EMBL/GenBank/DDBJ databases">
        <title>Whole genome shotgun sequence of Actinoplanes palleronii NBRC 14916.</title>
        <authorList>
            <person name="Komaki H."/>
            <person name="Tamura T."/>
        </authorList>
    </citation>
    <scope>NUCLEOTIDE SEQUENCE [LARGE SCALE GENOMIC DNA]</scope>
    <source>
        <strain evidence="3 4">NBRC 14916</strain>
    </source>
</reference>
<comment type="caution">
    <text evidence="3">The sequence shown here is derived from an EMBL/GenBank/DDBJ whole genome shotgun (WGS) entry which is preliminary data.</text>
</comment>
<accession>A0ABQ4BKI2</accession>
<dbReference type="Proteomes" id="UP000624709">
    <property type="component" value="Unassembled WGS sequence"/>
</dbReference>